<dbReference type="AlphaFoldDB" id="A0AAW1XBI9"/>
<evidence type="ECO:0000313" key="2">
    <source>
        <dbReference type="EMBL" id="KAK9933223.1"/>
    </source>
</evidence>
<dbReference type="EMBL" id="JBEDUW010000004">
    <property type="protein sequence ID" value="KAK9933223.1"/>
    <property type="molecule type" value="Genomic_DNA"/>
</dbReference>
<feature type="compositionally biased region" description="Basic residues" evidence="1">
    <location>
        <begin position="1"/>
        <end position="11"/>
    </location>
</feature>
<sequence>MGKKVKKKVKAAQREKWIASDSPKNVPQPSNPSIKDDDDGVSVANVRKPCPHIDKGVDLNKLNAKMGLQNLLGVTIVGKAPLIGRGNLLAIDRLRGYFLNFEASAGPLTISLKKLFTETKPEAGLKNVINPRSFFGCLFQGSPISGLSSAR</sequence>
<reference evidence="2 3" key="1">
    <citation type="journal article" date="2023" name="G3 (Bethesda)">
        <title>A chromosome-length genome assembly and annotation of blackberry (Rubus argutus, cv. 'Hillquist').</title>
        <authorList>
            <person name="Bruna T."/>
            <person name="Aryal R."/>
            <person name="Dudchenko O."/>
            <person name="Sargent D.J."/>
            <person name="Mead D."/>
            <person name="Buti M."/>
            <person name="Cavallini A."/>
            <person name="Hytonen T."/>
            <person name="Andres J."/>
            <person name="Pham M."/>
            <person name="Weisz D."/>
            <person name="Mascagni F."/>
            <person name="Usai G."/>
            <person name="Natali L."/>
            <person name="Bassil N."/>
            <person name="Fernandez G.E."/>
            <person name="Lomsadze A."/>
            <person name="Armour M."/>
            <person name="Olukolu B."/>
            <person name="Poorten T."/>
            <person name="Britton C."/>
            <person name="Davik J."/>
            <person name="Ashrafi H."/>
            <person name="Aiden E.L."/>
            <person name="Borodovsky M."/>
            <person name="Worthington M."/>
        </authorList>
    </citation>
    <scope>NUCLEOTIDE SEQUENCE [LARGE SCALE GENOMIC DNA]</scope>
    <source>
        <strain evidence="2">PI 553951</strain>
    </source>
</reference>
<feature type="compositionally biased region" description="Polar residues" evidence="1">
    <location>
        <begin position="22"/>
        <end position="33"/>
    </location>
</feature>
<proteinExistence type="predicted"/>
<evidence type="ECO:0000313" key="3">
    <source>
        <dbReference type="Proteomes" id="UP001457282"/>
    </source>
</evidence>
<feature type="region of interest" description="Disordered" evidence="1">
    <location>
        <begin position="1"/>
        <end position="41"/>
    </location>
</feature>
<accession>A0AAW1XBI9</accession>
<keyword evidence="3" id="KW-1185">Reference proteome</keyword>
<comment type="caution">
    <text evidence="2">The sequence shown here is derived from an EMBL/GenBank/DDBJ whole genome shotgun (WGS) entry which is preliminary data.</text>
</comment>
<organism evidence="2 3">
    <name type="scientific">Rubus argutus</name>
    <name type="common">Southern blackberry</name>
    <dbReference type="NCBI Taxonomy" id="59490"/>
    <lineage>
        <taxon>Eukaryota</taxon>
        <taxon>Viridiplantae</taxon>
        <taxon>Streptophyta</taxon>
        <taxon>Embryophyta</taxon>
        <taxon>Tracheophyta</taxon>
        <taxon>Spermatophyta</taxon>
        <taxon>Magnoliopsida</taxon>
        <taxon>eudicotyledons</taxon>
        <taxon>Gunneridae</taxon>
        <taxon>Pentapetalae</taxon>
        <taxon>rosids</taxon>
        <taxon>fabids</taxon>
        <taxon>Rosales</taxon>
        <taxon>Rosaceae</taxon>
        <taxon>Rosoideae</taxon>
        <taxon>Rosoideae incertae sedis</taxon>
        <taxon>Rubus</taxon>
    </lineage>
</organism>
<protein>
    <submittedName>
        <fullName evidence="2">Uncharacterized protein</fullName>
    </submittedName>
</protein>
<dbReference type="Proteomes" id="UP001457282">
    <property type="component" value="Unassembled WGS sequence"/>
</dbReference>
<name>A0AAW1XBI9_RUBAR</name>
<gene>
    <name evidence="2" type="ORF">M0R45_020426</name>
</gene>
<evidence type="ECO:0000256" key="1">
    <source>
        <dbReference type="SAM" id="MobiDB-lite"/>
    </source>
</evidence>